<gene>
    <name evidence="1" type="ORF">G6F50_015858</name>
</gene>
<proteinExistence type="predicted"/>
<dbReference type="AlphaFoldDB" id="A0A9P7C3D1"/>
<sequence length="78" mass="8292">MPPITITTSVRIRMGSPMPVCADRMGPAISPASPASTAPSTNSSVFSRAMFTPSAPTIMRSVEPARISMPSRVRWIST</sequence>
<name>A0A9P7C3D1_9FUNG</name>
<protein>
    <submittedName>
        <fullName evidence="1">Uncharacterized protein</fullName>
    </submittedName>
</protein>
<evidence type="ECO:0000313" key="2">
    <source>
        <dbReference type="Proteomes" id="UP000740926"/>
    </source>
</evidence>
<dbReference type="EMBL" id="JAANIU010009241">
    <property type="protein sequence ID" value="KAG1533499.1"/>
    <property type="molecule type" value="Genomic_DNA"/>
</dbReference>
<comment type="caution">
    <text evidence="1">The sequence shown here is derived from an EMBL/GenBank/DDBJ whole genome shotgun (WGS) entry which is preliminary data.</text>
</comment>
<dbReference type="Proteomes" id="UP000740926">
    <property type="component" value="Unassembled WGS sequence"/>
</dbReference>
<accession>A0A9P7C3D1</accession>
<organism evidence="1 2">
    <name type="scientific">Rhizopus delemar</name>
    <dbReference type="NCBI Taxonomy" id="936053"/>
    <lineage>
        <taxon>Eukaryota</taxon>
        <taxon>Fungi</taxon>
        <taxon>Fungi incertae sedis</taxon>
        <taxon>Mucoromycota</taxon>
        <taxon>Mucoromycotina</taxon>
        <taxon>Mucoromycetes</taxon>
        <taxon>Mucorales</taxon>
        <taxon>Mucorineae</taxon>
        <taxon>Rhizopodaceae</taxon>
        <taxon>Rhizopus</taxon>
    </lineage>
</organism>
<keyword evidence="2" id="KW-1185">Reference proteome</keyword>
<reference evidence="1 2" key="1">
    <citation type="journal article" date="2020" name="Microb. Genom.">
        <title>Genetic diversity of clinical and environmental Mucorales isolates obtained from an investigation of mucormycosis cases among solid organ transplant recipients.</title>
        <authorList>
            <person name="Nguyen M.H."/>
            <person name="Kaul D."/>
            <person name="Muto C."/>
            <person name="Cheng S.J."/>
            <person name="Richter R.A."/>
            <person name="Bruno V.M."/>
            <person name="Liu G."/>
            <person name="Beyhan S."/>
            <person name="Sundermann A.J."/>
            <person name="Mounaud S."/>
            <person name="Pasculle A.W."/>
            <person name="Nierman W.C."/>
            <person name="Driscoll E."/>
            <person name="Cumbie R."/>
            <person name="Clancy C.J."/>
            <person name="Dupont C.L."/>
        </authorList>
    </citation>
    <scope>NUCLEOTIDE SEQUENCE [LARGE SCALE GENOMIC DNA]</scope>
    <source>
        <strain evidence="1 2">GL24</strain>
    </source>
</reference>
<evidence type="ECO:0000313" key="1">
    <source>
        <dbReference type="EMBL" id="KAG1533499.1"/>
    </source>
</evidence>